<evidence type="ECO:0000313" key="3">
    <source>
        <dbReference type="Proteomes" id="UP000326062"/>
    </source>
</evidence>
<sequence length="610" mass="64074">PPGERGRGRHLGAPGERGAESREVNENEVGHLHGQHPPPLLILYSGDRFVVRKAFLCSSICPPRAGRPGVTAALNMPTNLENSAVATGLEKVGFHSSRRRRGRQRMRWFDGITDLMDRSLSKLLHHPSPPASVSQSPPCVHILWASDTVKLKDACFLEENSDCGTSWPGFESHSCFSQLQVALGSLAVSSMRHRCVGGSSGSTFILGVTVSSAPGWQQHPAKAASSLCESELHGKPNYLAGRSNGENGLSLFRTPEDACRWGRVTGRGPCLCLRGGPDLVLDPEGAAGAGEGEELGGVPRDAPPYSCCLEPLGPVKHLDWPAGRHGQDGGSAKLKLEPGKANPFPTAPAHGACLPYPGTQGAVHTLRSSPGSHPPRPPPGACAGRTSRALRDGHQGPVPHPTPGPFPHGGLDNRVPRPAVQRLPVGGYPAEDKLRGLLMPPGAPSHPMLSLDVPIKMESDSGSEDAADGYCVSPTQVWLGAGDLAKRQLVTFPTRMHLKTEPGARHPLYSAPPRPGLLGAPPRPSRGLVPPHPASCACLGPPPRLCVRGHQPPGLGCNCRAPGPAPTVKLEPLDSPLWAAHGQGGPPGLFCKSAPAVGMPPRDAQCAFLP</sequence>
<evidence type="ECO:0000256" key="1">
    <source>
        <dbReference type="SAM" id="MobiDB-lite"/>
    </source>
</evidence>
<organism evidence="2 3">
    <name type="scientific">Muntiacus reevesi</name>
    <name type="common">Reeves' muntjac</name>
    <name type="synonym">Cervus reevesi</name>
    <dbReference type="NCBI Taxonomy" id="9886"/>
    <lineage>
        <taxon>Eukaryota</taxon>
        <taxon>Metazoa</taxon>
        <taxon>Chordata</taxon>
        <taxon>Craniata</taxon>
        <taxon>Vertebrata</taxon>
        <taxon>Euteleostomi</taxon>
        <taxon>Mammalia</taxon>
        <taxon>Eutheria</taxon>
        <taxon>Laurasiatheria</taxon>
        <taxon>Artiodactyla</taxon>
        <taxon>Ruminantia</taxon>
        <taxon>Pecora</taxon>
        <taxon>Cervidae</taxon>
        <taxon>Muntiacinae</taxon>
        <taxon>Muntiacus</taxon>
    </lineage>
</organism>
<accession>A0A5N3X6Q2</accession>
<evidence type="ECO:0000313" key="2">
    <source>
        <dbReference type="EMBL" id="KAB0369783.1"/>
    </source>
</evidence>
<comment type="caution">
    <text evidence="2">The sequence shown here is derived from an EMBL/GenBank/DDBJ whole genome shotgun (WGS) entry which is preliminary data.</text>
</comment>
<proteinExistence type="predicted"/>
<reference evidence="2 3" key="1">
    <citation type="submission" date="2019-06" db="EMBL/GenBank/DDBJ databases">
        <title>Discovery of a novel chromosome fission-fusion reversal in muntjac.</title>
        <authorList>
            <person name="Mudd A.B."/>
            <person name="Bredeson J.V."/>
            <person name="Baum R."/>
            <person name="Hockemeyer D."/>
            <person name="Rokhsar D.S."/>
        </authorList>
    </citation>
    <scope>NUCLEOTIDE SEQUENCE [LARGE SCALE GENOMIC DNA]</scope>
    <source>
        <strain evidence="2">UCam_UCB_Mr</strain>
        <tissue evidence="2">Fibroblast cell line</tissue>
    </source>
</reference>
<dbReference type="Proteomes" id="UP000326062">
    <property type="component" value="Chromosome 13"/>
</dbReference>
<feature type="region of interest" description="Disordered" evidence="1">
    <location>
        <begin position="502"/>
        <end position="530"/>
    </location>
</feature>
<keyword evidence="3" id="KW-1185">Reference proteome</keyword>
<dbReference type="EMBL" id="VCEB01000015">
    <property type="protein sequence ID" value="KAB0369783.1"/>
    <property type="molecule type" value="Genomic_DNA"/>
</dbReference>
<protein>
    <submittedName>
        <fullName evidence="2">Uncharacterized protein</fullName>
    </submittedName>
</protein>
<feature type="region of interest" description="Disordered" evidence="1">
    <location>
        <begin position="356"/>
        <end position="427"/>
    </location>
</feature>
<gene>
    <name evidence="2" type="ORF">FD755_018776</name>
</gene>
<dbReference type="AlphaFoldDB" id="A0A5N3X6Q2"/>
<name>A0A5N3X6Q2_MUNRE</name>
<feature type="region of interest" description="Disordered" evidence="1">
    <location>
        <begin position="1"/>
        <end position="22"/>
    </location>
</feature>
<feature type="compositionally biased region" description="Low complexity" evidence="1">
    <location>
        <begin position="516"/>
        <end position="528"/>
    </location>
</feature>
<feature type="non-terminal residue" evidence="2">
    <location>
        <position position="1"/>
    </location>
</feature>